<dbReference type="AlphaFoldDB" id="A0A8J7I4K7"/>
<dbReference type="Proteomes" id="UP000662314">
    <property type="component" value="Unassembled WGS sequence"/>
</dbReference>
<dbReference type="EMBL" id="JAECZA010000012">
    <property type="protein sequence ID" value="MBH8572382.1"/>
    <property type="molecule type" value="Genomic_DNA"/>
</dbReference>
<keyword evidence="1" id="KW-1133">Transmembrane helix</keyword>
<dbReference type="RefSeq" id="WP_339381728.1">
    <property type="nucleotide sequence ID" value="NZ_CAWPUQ010000024.1"/>
</dbReference>
<keyword evidence="1" id="KW-0812">Transmembrane</keyword>
<evidence type="ECO:0000313" key="2">
    <source>
        <dbReference type="EMBL" id="MBH8572382.1"/>
    </source>
</evidence>
<sequence>MNIQIQHLLIQAMANSLDEPLIDWQAENLLKILVFVVIFGIAVAINIISKKVEHAIAFAFICTIIAGAFLIIK</sequence>
<feature type="transmembrane region" description="Helical" evidence="1">
    <location>
        <begin position="55"/>
        <end position="72"/>
    </location>
</feature>
<name>A0A8J7I4K7_9NOST</name>
<comment type="caution">
    <text evidence="2">The sequence shown here is derived from an EMBL/GenBank/DDBJ whole genome shotgun (WGS) entry which is preliminary data.</text>
</comment>
<keyword evidence="1" id="KW-0472">Membrane</keyword>
<proteinExistence type="predicted"/>
<evidence type="ECO:0000313" key="3">
    <source>
        <dbReference type="Proteomes" id="UP000662314"/>
    </source>
</evidence>
<feature type="transmembrane region" description="Helical" evidence="1">
    <location>
        <begin position="29"/>
        <end position="48"/>
    </location>
</feature>
<protein>
    <submittedName>
        <fullName evidence="2">Uncharacterized protein</fullName>
    </submittedName>
</protein>
<accession>A0A8J7I4K7</accession>
<reference evidence="2 3" key="1">
    <citation type="journal article" date="2021" name="Int. J. Syst. Evol. Microbiol.">
        <title>Amazonocrinis nigriterrae gen. nov., sp. nov., Atlanticothrix silvestris gen. nov., sp. nov. and Dendronalium phyllosphericum gen. nov., sp. nov., nostocacean cyanobacteria from Brazilian environments.</title>
        <authorList>
            <person name="Alvarenga D.O."/>
            <person name="Andreote A.P.D."/>
            <person name="Branco L.H.Z."/>
            <person name="Delbaje E."/>
            <person name="Cruz R.B."/>
            <person name="Varani A.M."/>
            <person name="Fiore M.F."/>
        </authorList>
    </citation>
    <scope>NUCLEOTIDE SEQUENCE [LARGE SCALE GENOMIC DNA]</scope>
    <source>
        <strain evidence="2 3">CENA369</strain>
    </source>
</reference>
<evidence type="ECO:0000256" key="1">
    <source>
        <dbReference type="SAM" id="Phobius"/>
    </source>
</evidence>
<keyword evidence="3" id="KW-1185">Reference proteome</keyword>
<gene>
    <name evidence="2" type="ORF">I8752_04895</name>
</gene>
<organism evidence="2 3">
    <name type="scientific">Dendronalium phyllosphericum CENA369</name>
    <dbReference type="NCBI Taxonomy" id="1725256"/>
    <lineage>
        <taxon>Bacteria</taxon>
        <taxon>Bacillati</taxon>
        <taxon>Cyanobacteriota</taxon>
        <taxon>Cyanophyceae</taxon>
        <taxon>Nostocales</taxon>
        <taxon>Nostocaceae</taxon>
        <taxon>Dendronalium</taxon>
        <taxon>Dendronalium phyllosphericum</taxon>
    </lineage>
</organism>